<evidence type="ECO:0000313" key="3">
    <source>
        <dbReference type="EMBL" id="PWR06661.1"/>
    </source>
</evidence>
<proteinExistence type="predicted"/>
<dbReference type="Proteomes" id="UP000246050">
    <property type="component" value="Unassembled WGS sequence"/>
</dbReference>
<evidence type="ECO:0000313" key="4">
    <source>
        <dbReference type="Proteomes" id="UP000246050"/>
    </source>
</evidence>
<keyword evidence="2" id="KW-0732">Signal</keyword>
<dbReference type="AlphaFoldDB" id="A0A317CVT6"/>
<feature type="signal peptide" evidence="2">
    <location>
        <begin position="1"/>
        <end position="27"/>
    </location>
</feature>
<evidence type="ECO:0008006" key="5">
    <source>
        <dbReference type="Google" id="ProtNLM"/>
    </source>
</evidence>
<comment type="caution">
    <text evidence="3">The sequence shown here is derived from an EMBL/GenBank/DDBJ whole genome shotgun (WGS) entry which is preliminary data.</text>
</comment>
<keyword evidence="1" id="KW-0472">Membrane</keyword>
<feature type="transmembrane region" description="Helical" evidence="1">
    <location>
        <begin position="130"/>
        <end position="152"/>
    </location>
</feature>
<feature type="chain" id="PRO_5016422196" description="Cell wall protein" evidence="2">
    <location>
        <begin position="28"/>
        <end position="162"/>
    </location>
</feature>
<protein>
    <recommendedName>
        <fullName evidence="5">Cell wall protein</fullName>
    </recommendedName>
</protein>
<accession>A0A317CVT6</accession>
<evidence type="ECO:0000256" key="1">
    <source>
        <dbReference type="SAM" id="Phobius"/>
    </source>
</evidence>
<sequence>MKAQRILGSAAVGVGLGALLLPAAALAQTTTVSPATTPVGGTVVLTTTCNPNVGDAIFRVTGPNRDENVRSTTAAAGGGLSAELFTAGFTLGTYTVTTTCGDGSSGGSAQFTVTPIGGAPAGGGGQGPDAGVLVAGGALAAGAVAGGTYVLLRRRRRASVVA</sequence>
<evidence type="ECO:0000256" key="2">
    <source>
        <dbReference type="SAM" id="SignalP"/>
    </source>
</evidence>
<organism evidence="3 4">
    <name type="scientific">Micromonospora sicca</name>
    <dbReference type="NCBI Taxonomy" id="2202420"/>
    <lineage>
        <taxon>Bacteria</taxon>
        <taxon>Bacillati</taxon>
        <taxon>Actinomycetota</taxon>
        <taxon>Actinomycetes</taxon>
        <taxon>Micromonosporales</taxon>
        <taxon>Micromonosporaceae</taxon>
        <taxon>Micromonospora</taxon>
    </lineage>
</organism>
<reference evidence="3 4" key="1">
    <citation type="submission" date="2018-05" db="EMBL/GenBank/DDBJ databases">
        <title>Micromonosporas from Atacama Desert.</title>
        <authorList>
            <person name="Carro L."/>
            <person name="Golinska P."/>
            <person name="Klenk H.-P."/>
            <person name="Goodfellow M."/>
        </authorList>
    </citation>
    <scope>NUCLEOTIDE SEQUENCE [LARGE SCALE GENOMIC DNA]</scope>
    <source>
        <strain evidence="3 4">4G51</strain>
    </source>
</reference>
<dbReference type="EMBL" id="QGKS01000504">
    <property type="protein sequence ID" value="PWR06661.1"/>
    <property type="molecule type" value="Genomic_DNA"/>
</dbReference>
<name>A0A317CVT6_9ACTN</name>
<keyword evidence="1" id="KW-1133">Transmembrane helix</keyword>
<gene>
    <name evidence="3" type="ORF">DKT69_36390</name>
</gene>
<keyword evidence="1" id="KW-0812">Transmembrane</keyword>
<dbReference type="RefSeq" id="WP_109805884.1">
    <property type="nucleotide sequence ID" value="NZ_QGKS01000504.1"/>
</dbReference>